<dbReference type="OrthoDB" id="9802590at2"/>
<gene>
    <name evidence="1" type="ORF">D6B99_03260</name>
</gene>
<accession>A0A386HMH1</accession>
<proteinExistence type="predicted"/>
<organism evidence="1 2">
    <name type="scientific">Arachidicoccus soli</name>
    <dbReference type="NCBI Taxonomy" id="2341117"/>
    <lineage>
        <taxon>Bacteria</taxon>
        <taxon>Pseudomonadati</taxon>
        <taxon>Bacteroidota</taxon>
        <taxon>Chitinophagia</taxon>
        <taxon>Chitinophagales</taxon>
        <taxon>Chitinophagaceae</taxon>
        <taxon>Arachidicoccus</taxon>
    </lineage>
</organism>
<protein>
    <recommendedName>
        <fullName evidence="3">PIN domain-containing protein</fullName>
    </recommendedName>
</protein>
<dbReference type="Proteomes" id="UP000266118">
    <property type="component" value="Chromosome"/>
</dbReference>
<evidence type="ECO:0008006" key="3">
    <source>
        <dbReference type="Google" id="ProtNLM"/>
    </source>
</evidence>
<name>A0A386HMH1_9BACT</name>
<dbReference type="AlphaFoldDB" id="A0A386HMH1"/>
<dbReference type="RefSeq" id="WP_119985041.1">
    <property type="nucleotide sequence ID" value="NZ_CP032489.1"/>
</dbReference>
<keyword evidence="2" id="KW-1185">Reference proteome</keyword>
<evidence type="ECO:0000313" key="1">
    <source>
        <dbReference type="EMBL" id="AYD46720.1"/>
    </source>
</evidence>
<sequence length="116" mass="12680">MGGTYYGDYQLIVSEEIVHEYEKILNEHSAAGAAELVQGNIAGISRCGLSKYLLCMGRYRSSPPTIIILFDAAVAGGADFLITNDAHFNEAKKLEFPVINIIGSDEFLKVLIALKR</sequence>
<reference evidence="1 2" key="1">
    <citation type="submission" date="2018-09" db="EMBL/GenBank/DDBJ databases">
        <title>Arachidicoccus sp. nov., a bacterium isolated from soil.</title>
        <authorList>
            <person name="Weon H.-Y."/>
            <person name="Kwon S.-W."/>
            <person name="Lee S.A."/>
        </authorList>
    </citation>
    <scope>NUCLEOTIDE SEQUENCE [LARGE SCALE GENOMIC DNA]</scope>
    <source>
        <strain evidence="1 2">KIS59-12</strain>
    </source>
</reference>
<dbReference type="EMBL" id="CP032489">
    <property type="protein sequence ID" value="AYD46720.1"/>
    <property type="molecule type" value="Genomic_DNA"/>
</dbReference>
<evidence type="ECO:0000313" key="2">
    <source>
        <dbReference type="Proteomes" id="UP000266118"/>
    </source>
</evidence>
<dbReference type="KEGG" id="ark:D6B99_03260"/>